<keyword evidence="4" id="KW-1185">Reference proteome</keyword>
<reference evidence="3 4" key="1">
    <citation type="submission" date="2019-06" db="EMBL/GenBank/DDBJ databases">
        <title>Sequencing the genomes of 1000 actinobacteria strains.</title>
        <authorList>
            <person name="Klenk H.-P."/>
        </authorList>
    </citation>
    <scope>NUCLEOTIDE SEQUENCE [LARGE SCALE GENOMIC DNA]</scope>
    <source>
        <strain evidence="3 4">DSM 45679</strain>
    </source>
</reference>
<dbReference type="GO" id="GO:0008270">
    <property type="term" value="F:zinc ion binding"/>
    <property type="evidence" value="ECO:0007669"/>
    <property type="project" value="InterPro"/>
</dbReference>
<dbReference type="SUPFAM" id="SSF47090">
    <property type="entry name" value="PGBD-like"/>
    <property type="match status" value="1"/>
</dbReference>
<dbReference type="Proteomes" id="UP000320876">
    <property type="component" value="Unassembled WGS sequence"/>
</dbReference>
<evidence type="ECO:0000313" key="4">
    <source>
        <dbReference type="Proteomes" id="UP000320876"/>
    </source>
</evidence>
<protein>
    <submittedName>
        <fullName evidence="3">Putative peptidoglycan binding protein</fullName>
    </submittedName>
</protein>
<dbReference type="InterPro" id="IPR006619">
    <property type="entry name" value="PGRP_domain_met/bac"/>
</dbReference>
<dbReference type="GO" id="GO:0008745">
    <property type="term" value="F:N-acetylmuramoyl-L-alanine amidase activity"/>
    <property type="evidence" value="ECO:0007669"/>
    <property type="project" value="InterPro"/>
</dbReference>
<evidence type="ECO:0000256" key="1">
    <source>
        <dbReference type="ARBA" id="ARBA00007553"/>
    </source>
</evidence>
<comment type="caution">
    <text evidence="3">The sequence shown here is derived from an EMBL/GenBank/DDBJ whole genome shotgun (WGS) entry which is preliminary data.</text>
</comment>
<evidence type="ECO:0000259" key="2">
    <source>
        <dbReference type="SMART" id="SM00701"/>
    </source>
</evidence>
<dbReference type="Pfam" id="PF01471">
    <property type="entry name" value="PG_binding_1"/>
    <property type="match status" value="1"/>
</dbReference>
<feature type="domain" description="Peptidoglycan recognition protein family" evidence="2">
    <location>
        <begin position="2"/>
        <end position="146"/>
    </location>
</feature>
<comment type="similarity">
    <text evidence="1">Belongs to the N-acetylmuramoyl-L-alanine amidase 2 family.</text>
</comment>
<dbReference type="InterPro" id="IPR036366">
    <property type="entry name" value="PGBDSf"/>
</dbReference>
<dbReference type="PANTHER" id="PTHR11022:SF41">
    <property type="entry name" value="PEPTIDOGLYCAN-RECOGNITION PROTEIN LC-RELATED"/>
    <property type="match status" value="1"/>
</dbReference>
<dbReference type="AlphaFoldDB" id="A0A542CTA7"/>
<dbReference type="InterPro" id="IPR002477">
    <property type="entry name" value="Peptidoglycan-bd-like"/>
</dbReference>
<organism evidence="3 4">
    <name type="scientific">Amycolatopsis cihanbeyliensis</name>
    <dbReference type="NCBI Taxonomy" id="1128664"/>
    <lineage>
        <taxon>Bacteria</taxon>
        <taxon>Bacillati</taxon>
        <taxon>Actinomycetota</taxon>
        <taxon>Actinomycetes</taxon>
        <taxon>Pseudonocardiales</taxon>
        <taxon>Pseudonocardiaceae</taxon>
        <taxon>Amycolatopsis</taxon>
    </lineage>
</organism>
<dbReference type="InterPro" id="IPR002502">
    <property type="entry name" value="Amidase_domain"/>
</dbReference>
<dbReference type="InterPro" id="IPR036505">
    <property type="entry name" value="Amidase/PGRP_sf"/>
</dbReference>
<dbReference type="RefSeq" id="WP_142003344.1">
    <property type="nucleotide sequence ID" value="NZ_VFML01000002.1"/>
</dbReference>
<dbReference type="PANTHER" id="PTHR11022">
    <property type="entry name" value="PEPTIDOGLYCAN RECOGNITION PROTEIN"/>
    <property type="match status" value="1"/>
</dbReference>
<dbReference type="EMBL" id="VFML01000002">
    <property type="protein sequence ID" value="TQI94067.1"/>
    <property type="molecule type" value="Genomic_DNA"/>
</dbReference>
<dbReference type="InterPro" id="IPR036365">
    <property type="entry name" value="PGBD-like_sf"/>
</dbReference>
<name>A0A542CTA7_AMYCI</name>
<dbReference type="CDD" id="cd06583">
    <property type="entry name" value="PGRP"/>
    <property type="match status" value="1"/>
</dbReference>
<dbReference type="GO" id="GO:0009253">
    <property type="term" value="P:peptidoglycan catabolic process"/>
    <property type="evidence" value="ECO:0007669"/>
    <property type="project" value="InterPro"/>
</dbReference>
<evidence type="ECO:0000313" key="3">
    <source>
        <dbReference type="EMBL" id="TQI94067.1"/>
    </source>
</evidence>
<gene>
    <name evidence="3" type="ORF">FB471_6218</name>
</gene>
<dbReference type="Gene3D" id="1.10.101.10">
    <property type="entry name" value="PGBD-like superfamily/PGBD"/>
    <property type="match status" value="1"/>
</dbReference>
<dbReference type="Gene3D" id="3.40.80.10">
    <property type="entry name" value="Peptidoglycan recognition protein-like"/>
    <property type="match status" value="1"/>
</dbReference>
<dbReference type="SUPFAM" id="SSF55846">
    <property type="entry name" value="N-acetylmuramoyl-L-alanine amidase-like"/>
    <property type="match status" value="1"/>
</dbReference>
<dbReference type="OrthoDB" id="514320at2"/>
<sequence>MTTFVSRSEWGARSPRNVSRSITPQHGGVTVHYVDAGNIARQNHDECAGQVRAIQNHHMDGKEWSDIAYTYLVCIHDYIFAGRGTGVRTAANGTTSGNQNWYAVCGLVGGADPVPDELVAAYRAAIARLRGAGGAAEEINGHRDHLATSCPGDRLYALVRDDSLDPRQAAVPPWPGVYLSYPPITYHRSVTVWQRRMRELGWSLTVDGAYGPGSKSACTAFQRERGLGVDGIVGQNTWDACWS</sequence>
<dbReference type="SMART" id="SM00701">
    <property type="entry name" value="PGRP"/>
    <property type="match status" value="1"/>
</dbReference>
<dbReference type="InterPro" id="IPR015510">
    <property type="entry name" value="PGRP"/>
</dbReference>
<accession>A0A542CTA7</accession>
<proteinExistence type="inferred from homology"/>